<feature type="domain" description="PKD" evidence="25">
    <location>
        <begin position="224"/>
        <end position="279"/>
    </location>
</feature>
<dbReference type="InterPro" id="IPR036392">
    <property type="entry name" value="PLAT/LH2_dom_sf"/>
</dbReference>
<dbReference type="SUPFAM" id="SSF49723">
    <property type="entry name" value="Lipase/lipooxygenase domain (PLAT/LH2 domain)"/>
    <property type="match status" value="1"/>
</dbReference>
<keyword evidence="6" id="KW-0107">Calcium channel</keyword>
<feature type="transmembrane region" description="Helical" evidence="24">
    <location>
        <begin position="1855"/>
        <end position="1877"/>
    </location>
</feature>
<evidence type="ECO:0000259" key="27">
    <source>
        <dbReference type="PROSITE" id="PS50221"/>
    </source>
</evidence>
<dbReference type="GO" id="GO:0005886">
    <property type="term" value="C:plasma membrane"/>
    <property type="evidence" value="ECO:0000318"/>
    <property type="project" value="GO_Central"/>
</dbReference>
<dbReference type="InParanoid" id="F6YNI2"/>
<dbReference type="CDD" id="cd00146">
    <property type="entry name" value="PKD"/>
    <property type="match status" value="1"/>
</dbReference>
<evidence type="ECO:0000256" key="13">
    <source>
        <dbReference type="ARBA" id="ARBA00023136"/>
    </source>
</evidence>
<evidence type="ECO:0000256" key="2">
    <source>
        <dbReference type="ARBA" id="ARBA00007200"/>
    </source>
</evidence>
<dbReference type="Gene3D" id="2.60.220.50">
    <property type="match status" value="1"/>
</dbReference>
<evidence type="ECO:0000256" key="10">
    <source>
        <dbReference type="ARBA" id="ARBA00022989"/>
    </source>
</evidence>
<protein>
    <recommendedName>
        <fullName evidence="20">Polycystin-1-like protein 1</fullName>
    </recommendedName>
    <alternativeName>
        <fullName evidence="22">PC1-like 1 protein</fullName>
    </alternativeName>
    <alternativeName>
        <fullName evidence="21">Polycystic kidney disease protein 1-like 1</fullName>
    </alternativeName>
</protein>
<feature type="domain" description="GAIN-B" evidence="27">
    <location>
        <begin position="1173"/>
        <end position="1319"/>
    </location>
</feature>
<dbReference type="InterPro" id="IPR002859">
    <property type="entry name" value="PKD/REJ-like"/>
</dbReference>
<dbReference type="PANTHER" id="PTHR46730:SF4">
    <property type="entry name" value="POLYCYSTIC KIDNEY DISEASE PROTEIN 1-LIKE 1"/>
    <property type="match status" value="1"/>
</dbReference>
<evidence type="ECO:0000256" key="20">
    <source>
        <dbReference type="ARBA" id="ARBA00073797"/>
    </source>
</evidence>
<accession>F6YNI2</accession>
<dbReference type="PROSITE" id="PS50221">
    <property type="entry name" value="GAIN_B"/>
    <property type="match status" value="1"/>
</dbReference>
<evidence type="ECO:0000256" key="24">
    <source>
        <dbReference type="SAM" id="Phobius"/>
    </source>
</evidence>
<evidence type="ECO:0000259" key="28">
    <source>
        <dbReference type="PROSITE" id="PS51111"/>
    </source>
</evidence>
<evidence type="ECO:0000256" key="23">
    <source>
        <dbReference type="PROSITE-ProRule" id="PRU00152"/>
    </source>
</evidence>
<dbReference type="PROSITE" id="PS51111">
    <property type="entry name" value="REJ"/>
    <property type="match status" value="1"/>
</dbReference>
<dbReference type="OMA" id="EYLMSEG"/>
<feature type="transmembrane region" description="Helical" evidence="24">
    <location>
        <begin position="1595"/>
        <end position="1626"/>
    </location>
</feature>
<keyword evidence="17" id="KW-0407">Ion channel</keyword>
<comment type="function">
    <text evidence="18">Component of a calcium-permeant ion channel formed by PKD1L2 and PKD1L1 in primary cilia, where it controls cilium calcium concentration, without affecting cytoplasmic calcium concentration, and regulates sonic hedgehog/SHH signaling and GLI2 transcription. The PKD1L1:PKD2L1 channel complex is mechanosensitive only at high pressures and is highly temperature sensitive. Also involved in left/right axis specification downstream of nodal flow by forming a complex with PKD2 in cilia to facilitate flow detection in left/right patterning. May function as a G-protein-coupled receptor.</text>
</comment>
<evidence type="ECO:0000259" key="25">
    <source>
        <dbReference type="PROSITE" id="PS50093"/>
    </source>
</evidence>
<proteinExistence type="inferred from homology"/>
<sequence>QAILLLKVNGVYATRDLGFQIHAFSENTPSVIVDFGDGSPGICNSAREETYEVEITAHHHYKKGILQLFLWYLSRIYCLLENFRLRLFFCLSKLQYIHYVLFSFSEGIYMIRVIAFNEFYRIEDELGPYYVEMAPESLSLSMNSSGIQKDEPILFTASLMKGTNFSSVSSYNVTLTAWNRVGICQTWTLVTVLDSIQSISIFTNGTVFATDTDITFLALTTETNPLEFLWSFGDRSPPERTTSRSITKRYNFPNSYQVMVKASNKISSITSDPHSICVQRKIVPNRLVSGSSVLINSSLSFECRINFGTNVTHLWNFGDGSIRPGKSTESHVYTREGEYTVEVLVVNKVSSASLRKQIFVVREPCQPPLLQSMGPGRIQIRRHETVTLQVTFAAPIMCNISRGLRYRWILIKSNGFLMPLPPTTDTHKQTVLLPRYFLDYGNYSAIAKVQIGGSMVYSNYTVQMEVLPSDLVSTISEGTHLFVPRTASLIITLNGSESYDPDNPGARLQYHWKCAPASRQQQVCFNSSGDPPFNSRAPVISFPATLLDNTYDQFLVTLTVSSGHRTSSEAQLFLSVSSDLTSFAFCRSVHISWVSFKGNSGNWNEELSFKVTCEDCGQILDASYNWNLYLINATEPNDSEGRNYCLFFIVNTSYALSLATLSENIQKHLLDQKSKHFDFEVLKCAMTTIFLNIYLIYFLGYTNSISGPVINEETNSFSTEEEGYNLIDSFYSTDSAGSSLMVDWSKSPIDTDVFQSFTSSGKFHLMLSSNHNLLGKAQLYFAVNEIPQGMTCQVQPSNGSEANTVFSVFCTSGQADFHYEFSYSIGNSSRMPLYRGRDIQYYFTLPAGEPLDDYRVTIYTEVTNGRGSKSQPCAVDVTVLPRFVRSSYSSGLKNLSTLLLMGSYTEIRNYVTVLTRVLNRLYAEDRDTDPDKPSQIRSALISSVCNLPFQEQEELTDSVLMLTDLISTATEVTFSSAVQIIKYVKQFTNHNTFSGIFVLDKELTTKLVFLASGVLKISEQEESAHAEYLMSEGSKVITDVTLISISTGQLELQTTLHSTFRRTKLTVGSTKFHLPDALDQQVIPRSGLFQQCFISQIIYFRKNPYFWRTAPVQIAGDAADLSLYSCASRRKINIQRLVNPVTVEFERKDTENNEKRTIFSLSRDKMNFHQFRWLPKSSQESLQITVEFSKPTSRTFPVLLLVRFLEKPTPLLFNVKQTHFWDHQVVQIFIPAVALKSPGSGYLSLLDADYNRKPQNKYFTSIANYAVSVRGIQCLLWDIEREWKSGGCHPQQGTILGNINCSCNHLTTFTLISFDFPYSTGKNIFPCMFLSSFGILYVVLAIVSKFTDAHEAKKKGYIFLQDNMSTDRQQYAIIVDTGFRSQAQLSAKVHIVLYGEDGLSETRELSCPEKPLFENNSRHTFILSIPESLGPLWKIHLWHNNSGPSPSWYVSRVTVKDLMTGAHWVFPAECWLAVDKGDGRVERELTCLRRGSVFRKLLYSKFTEYLEEFHIWFSVYSHPSYSSFTQTQRLTVCFVLALGYMCFDALLTHLEPEEVGEITLTHAKHNPEKASGELAEETMSLTLFPFPRFGPSKCIIWLHLVFFSIVTCILVIQPFGVSNTFIILAIRQRSRHSRWARPPTPAQLKEAKERIRKETFLFIRNTQYTFGDLKDADGWWNWSLTTLLDSLYKDKWQNTSGPRTEVDILFYSSKLDHQSQRKIQWEGLIPFVPNISQFHLLSRTEAYSILVNLKRRRWLDMTVGAVGVQFVLYNPPTNLFTSVFLLVEFPSTGGLVPSLRIESVDIYHINSVSSYCVRVSELLFLGLILLHLCSQFWIMNQMSILSYCQEPWNWLEFSIIGLSFFLYAIHMHHFVLAVDVIDQLHKGFFQGFVDFSFIASWGQVSNFTSWVKGQIKFNSSFLLLYKSEVTHKL</sequence>
<dbReference type="SMART" id="SM00308">
    <property type="entry name" value="LH2"/>
    <property type="match status" value="1"/>
</dbReference>
<dbReference type="GO" id="GO:0060170">
    <property type="term" value="C:ciliary membrane"/>
    <property type="evidence" value="ECO:0007669"/>
    <property type="project" value="UniProtKB-SubCell"/>
</dbReference>
<dbReference type="GeneTree" id="ENSGT00940000162104"/>
<dbReference type="InterPro" id="IPR057244">
    <property type="entry name" value="GAIN_B"/>
</dbReference>
<dbReference type="SUPFAM" id="SSF49299">
    <property type="entry name" value="PKD domain"/>
    <property type="match status" value="2"/>
</dbReference>
<dbReference type="CDD" id="cd01752">
    <property type="entry name" value="PLAT_polycystin"/>
    <property type="match status" value="1"/>
</dbReference>
<dbReference type="Pfam" id="PF02010">
    <property type="entry name" value="REJ"/>
    <property type="match status" value="1"/>
</dbReference>
<dbReference type="Proteomes" id="UP000002279">
    <property type="component" value="Chromosome 4"/>
</dbReference>
<dbReference type="eggNOG" id="KOG3599">
    <property type="taxonomic scope" value="Eukaryota"/>
</dbReference>
<dbReference type="Bgee" id="ENSOANG00000003085">
    <property type="expression patterns" value="Expressed in testis"/>
</dbReference>
<evidence type="ECO:0000256" key="15">
    <source>
        <dbReference type="ARBA" id="ARBA00023180"/>
    </source>
</evidence>
<keyword evidence="9" id="KW-0106">Calcium</keyword>
<reference evidence="29" key="2">
    <citation type="submission" date="2025-08" db="UniProtKB">
        <authorList>
            <consortium name="Ensembl"/>
        </authorList>
    </citation>
    <scope>IDENTIFICATION</scope>
    <source>
        <strain evidence="29">Glennie</strain>
    </source>
</reference>
<keyword evidence="12" id="KW-0969">Cilium</keyword>
<dbReference type="InterPro" id="IPR014010">
    <property type="entry name" value="REJ_dom"/>
</dbReference>
<dbReference type="HOGENOM" id="CLU_000971_0_0_1"/>
<keyword evidence="11" id="KW-0406">Ion transport</keyword>
<comment type="subunit">
    <text evidence="19">Heterodimer. Interacts with PKD2 to form a calcium channel. Interacts with PKD2L1; to form ciliary calcium channel. May interact with GNA12, GNAS, GNAI1 and GNAI2.</text>
</comment>
<keyword evidence="3" id="KW-0813">Transport</keyword>
<dbReference type="Pfam" id="PF20519">
    <property type="entry name" value="Polycystin_dom"/>
    <property type="match status" value="1"/>
</dbReference>
<dbReference type="Pfam" id="PF01477">
    <property type="entry name" value="PLAT"/>
    <property type="match status" value="1"/>
</dbReference>
<keyword evidence="7 24" id="KW-0812">Transmembrane</keyword>
<dbReference type="InterPro" id="IPR000601">
    <property type="entry name" value="PKD_dom"/>
</dbReference>
<keyword evidence="4" id="KW-1003">Cell membrane</keyword>
<dbReference type="FunFam" id="2.60.60.20:FF:000017">
    <property type="entry name" value="Polycystin 1 like 1, transient receptor potential channel interacting"/>
    <property type="match status" value="1"/>
</dbReference>
<dbReference type="SMART" id="SM00089">
    <property type="entry name" value="PKD"/>
    <property type="match status" value="2"/>
</dbReference>
<keyword evidence="5" id="KW-0109">Calcium transport</keyword>
<comment type="subcellular location">
    <subcellularLocation>
        <location evidence="1">Cell projection</location>
        <location evidence="1">Cilium membrane</location>
        <topology evidence="1">Multi-pass membrane protein</topology>
    </subcellularLocation>
</comment>
<evidence type="ECO:0000256" key="17">
    <source>
        <dbReference type="ARBA" id="ARBA00023303"/>
    </source>
</evidence>
<evidence type="ECO:0000256" key="22">
    <source>
        <dbReference type="ARBA" id="ARBA00082084"/>
    </source>
</evidence>
<evidence type="ECO:0000256" key="8">
    <source>
        <dbReference type="ARBA" id="ARBA00022737"/>
    </source>
</evidence>
<organism evidence="29 30">
    <name type="scientific">Ornithorhynchus anatinus</name>
    <name type="common">Duckbill platypus</name>
    <dbReference type="NCBI Taxonomy" id="9258"/>
    <lineage>
        <taxon>Eukaryota</taxon>
        <taxon>Metazoa</taxon>
        <taxon>Chordata</taxon>
        <taxon>Craniata</taxon>
        <taxon>Vertebrata</taxon>
        <taxon>Euteleostomi</taxon>
        <taxon>Mammalia</taxon>
        <taxon>Monotremata</taxon>
        <taxon>Ornithorhynchidae</taxon>
        <taxon>Ornithorhynchus</taxon>
    </lineage>
</organism>
<evidence type="ECO:0000313" key="29">
    <source>
        <dbReference type="Ensembl" id="ENSOANP00000004884.2"/>
    </source>
</evidence>
<evidence type="ECO:0000256" key="1">
    <source>
        <dbReference type="ARBA" id="ARBA00004272"/>
    </source>
</evidence>
<dbReference type="InterPro" id="IPR035986">
    <property type="entry name" value="PKD_dom_sf"/>
</dbReference>
<dbReference type="InterPro" id="IPR001024">
    <property type="entry name" value="PLAT/LH2_dom"/>
</dbReference>
<evidence type="ECO:0000256" key="3">
    <source>
        <dbReference type="ARBA" id="ARBA00022448"/>
    </source>
</evidence>
<keyword evidence="8" id="KW-0677">Repeat</keyword>
<keyword evidence="15" id="KW-0325">Glycoprotein</keyword>
<dbReference type="Gene3D" id="2.60.40.10">
    <property type="entry name" value="Immunoglobulins"/>
    <property type="match status" value="3"/>
</dbReference>
<evidence type="ECO:0000256" key="6">
    <source>
        <dbReference type="ARBA" id="ARBA00022673"/>
    </source>
</evidence>
<feature type="domain" description="REJ" evidence="28">
    <location>
        <begin position="365"/>
        <end position="1155"/>
    </location>
</feature>
<dbReference type="FunCoup" id="F6YNI2">
    <property type="interactions" value="15"/>
</dbReference>
<dbReference type="InterPro" id="IPR013783">
    <property type="entry name" value="Ig-like_fold"/>
</dbReference>
<dbReference type="Gene3D" id="2.60.60.20">
    <property type="entry name" value="PLAT/LH2 domain"/>
    <property type="match status" value="1"/>
</dbReference>
<dbReference type="GO" id="GO:0006816">
    <property type="term" value="P:calcium ion transport"/>
    <property type="evidence" value="ECO:0000318"/>
    <property type="project" value="GO_Central"/>
</dbReference>
<keyword evidence="14" id="KW-1015">Disulfide bond</keyword>
<evidence type="ECO:0000256" key="18">
    <source>
        <dbReference type="ARBA" id="ARBA00054690"/>
    </source>
</evidence>
<feature type="domain" description="PLAT" evidence="26">
    <location>
        <begin position="1369"/>
        <end position="1486"/>
    </location>
</feature>
<evidence type="ECO:0000256" key="5">
    <source>
        <dbReference type="ARBA" id="ARBA00022568"/>
    </source>
</evidence>
<dbReference type="InterPro" id="IPR046338">
    <property type="entry name" value="GAIN_dom_sf"/>
</dbReference>
<evidence type="ECO:0000256" key="14">
    <source>
        <dbReference type="ARBA" id="ARBA00023157"/>
    </source>
</evidence>
<dbReference type="InterPro" id="IPR042060">
    <property type="entry name" value="PLAT_polycystin1"/>
</dbReference>
<dbReference type="FunFam" id="2.60.40.10:FF:000825">
    <property type="entry name" value="Polycystin 1, transient receptor potential channel interacting"/>
    <property type="match status" value="1"/>
</dbReference>
<dbReference type="InterPro" id="IPR000203">
    <property type="entry name" value="GPS"/>
</dbReference>
<dbReference type="Ensembl" id="ENSOANT00000004885.3">
    <property type="protein sequence ID" value="ENSOANP00000004884.2"/>
    <property type="gene ID" value="ENSOANG00000003085.3"/>
</dbReference>
<evidence type="ECO:0000256" key="7">
    <source>
        <dbReference type="ARBA" id="ARBA00022692"/>
    </source>
</evidence>
<keyword evidence="30" id="KW-1185">Reference proteome</keyword>
<evidence type="ECO:0000256" key="12">
    <source>
        <dbReference type="ARBA" id="ARBA00023069"/>
    </source>
</evidence>
<dbReference type="Pfam" id="PF00801">
    <property type="entry name" value="PKD"/>
    <property type="match status" value="2"/>
</dbReference>
<evidence type="ECO:0000256" key="16">
    <source>
        <dbReference type="ARBA" id="ARBA00023273"/>
    </source>
</evidence>
<dbReference type="PROSITE" id="PS50095">
    <property type="entry name" value="PLAT"/>
    <property type="match status" value="1"/>
</dbReference>
<evidence type="ECO:0000256" key="19">
    <source>
        <dbReference type="ARBA" id="ARBA00063851"/>
    </source>
</evidence>
<name>F6YNI2_ORNAN</name>
<dbReference type="InterPro" id="IPR046791">
    <property type="entry name" value="Polycystin_dom"/>
</dbReference>
<keyword evidence="16" id="KW-0966">Cell projection</keyword>
<feature type="domain" description="PKD" evidence="25">
    <location>
        <begin position="308"/>
        <end position="360"/>
    </location>
</feature>
<dbReference type="GO" id="GO:0005262">
    <property type="term" value="F:calcium channel activity"/>
    <property type="evidence" value="ECO:0007669"/>
    <property type="project" value="UniProtKB-KW"/>
</dbReference>
<feature type="transmembrane region" description="Helical" evidence="24">
    <location>
        <begin position="1323"/>
        <end position="1343"/>
    </location>
</feature>
<dbReference type="Pfam" id="PF01825">
    <property type="entry name" value="GPS"/>
    <property type="match status" value="1"/>
</dbReference>
<dbReference type="InterPro" id="IPR022409">
    <property type="entry name" value="PKD/Chitinase_dom"/>
</dbReference>
<evidence type="ECO:0000313" key="30">
    <source>
        <dbReference type="Proteomes" id="UP000002279"/>
    </source>
</evidence>
<dbReference type="STRING" id="9258.ENSOANP00000004884"/>
<keyword evidence="13 24" id="KW-0472">Membrane</keyword>
<feature type="transmembrane region" description="Helical" evidence="24">
    <location>
        <begin position="1530"/>
        <end position="1550"/>
    </location>
</feature>
<dbReference type="PANTHER" id="PTHR46730">
    <property type="entry name" value="POLYCYSTIN-1"/>
    <property type="match status" value="1"/>
</dbReference>
<reference evidence="29" key="3">
    <citation type="submission" date="2025-09" db="UniProtKB">
        <authorList>
            <consortium name="Ensembl"/>
        </authorList>
    </citation>
    <scope>IDENTIFICATION</scope>
    <source>
        <strain evidence="29">Glennie</strain>
    </source>
</reference>
<feature type="transmembrane region" description="Helical" evidence="24">
    <location>
        <begin position="1818"/>
        <end position="1835"/>
    </location>
</feature>
<reference evidence="29 30" key="1">
    <citation type="journal article" date="2008" name="Nature">
        <title>Genome analysis of the platypus reveals unique signatures of evolution.</title>
        <authorList>
            <person name="Warren W.C."/>
            <person name="Hillier L.W."/>
            <person name="Marshall Graves J.A."/>
            <person name="Birney E."/>
            <person name="Ponting C.P."/>
            <person name="Grutzner F."/>
            <person name="Belov K."/>
            <person name="Miller W."/>
            <person name="Clarke L."/>
            <person name="Chinwalla A.T."/>
            <person name="Yang S.P."/>
            <person name="Heger A."/>
            <person name="Locke D.P."/>
            <person name="Miethke P."/>
            <person name="Waters P.D."/>
            <person name="Veyrunes F."/>
            <person name="Fulton L."/>
            <person name="Fulton B."/>
            <person name="Graves T."/>
            <person name="Wallis J."/>
            <person name="Puente X.S."/>
            <person name="Lopez-Otin C."/>
            <person name="Ordonez G.R."/>
            <person name="Eichler E.E."/>
            <person name="Chen L."/>
            <person name="Cheng Z."/>
            <person name="Deakin J.E."/>
            <person name="Alsop A."/>
            <person name="Thompson K."/>
            <person name="Kirby P."/>
            <person name="Papenfuss A.T."/>
            <person name="Wakefield M.J."/>
            <person name="Olender T."/>
            <person name="Lancet D."/>
            <person name="Huttley G.A."/>
            <person name="Smit A.F."/>
            <person name="Pask A."/>
            <person name="Temple-Smith P."/>
            <person name="Batzer M.A."/>
            <person name="Walker J.A."/>
            <person name="Konkel M.K."/>
            <person name="Harris R.S."/>
            <person name="Whittington C.M."/>
            <person name="Wong E.S."/>
            <person name="Gemmell N.J."/>
            <person name="Buschiazzo E."/>
            <person name="Vargas Jentzsch I.M."/>
            <person name="Merkel A."/>
            <person name="Schmitz J."/>
            <person name="Zemann A."/>
            <person name="Churakov G."/>
            <person name="Kriegs J.O."/>
            <person name="Brosius J."/>
            <person name="Murchison E.P."/>
            <person name="Sachidanandam R."/>
            <person name="Smith C."/>
            <person name="Hannon G.J."/>
            <person name="Tsend-Ayush E."/>
            <person name="McMillan D."/>
            <person name="Attenborough R."/>
            <person name="Rens W."/>
            <person name="Ferguson-Smith M."/>
            <person name="Lefevre C.M."/>
            <person name="Sharp J.A."/>
            <person name="Nicholas K.R."/>
            <person name="Ray D.A."/>
            <person name="Kube M."/>
            <person name="Reinhardt R."/>
            <person name="Pringle T.H."/>
            <person name="Taylor J."/>
            <person name="Jones R.C."/>
            <person name="Nixon B."/>
            <person name="Dacheux J.L."/>
            <person name="Niwa H."/>
            <person name="Sekita Y."/>
            <person name="Huang X."/>
            <person name="Stark A."/>
            <person name="Kheradpour P."/>
            <person name="Kellis M."/>
            <person name="Flicek P."/>
            <person name="Chen Y."/>
            <person name="Webber C."/>
            <person name="Hardison R."/>
            <person name="Nelson J."/>
            <person name="Hallsworth-Pepin K."/>
            <person name="Delehaunty K."/>
            <person name="Markovic C."/>
            <person name="Minx P."/>
            <person name="Feng Y."/>
            <person name="Kremitzki C."/>
            <person name="Mitreva M."/>
            <person name="Glasscock J."/>
            <person name="Wylie T."/>
            <person name="Wohldmann P."/>
            <person name="Thiru P."/>
            <person name="Nhan M.N."/>
            <person name="Pohl C.S."/>
            <person name="Smith S.M."/>
            <person name="Hou S."/>
            <person name="Nefedov M."/>
            <person name="de Jong P.J."/>
            <person name="Renfree M.B."/>
            <person name="Mardis E.R."/>
            <person name="Wilson R.K."/>
        </authorList>
    </citation>
    <scope>NUCLEOTIDE SEQUENCE [LARGE SCALE GENOMIC DNA]</scope>
    <source>
        <strain evidence="29 30">Glennie</strain>
    </source>
</reference>
<keyword evidence="10 24" id="KW-1133">Transmembrane helix</keyword>
<evidence type="ECO:0000256" key="11">
    <source>
        <dbReference type="ARBA" id="ARBA00023065"/>
    </source>
</evidence>
<dbReference type="SMART" id="SM00303">
    <property type="entry name" value="GPS"/>
    <property type="match status" value="1"/>
</dbReference>
<evidence type="ECO:0000256" key="21">
    <source>
        <dbReference type="ARBA" id="ARBA00081200"/>
    </source>
</evidence>
<evidence type="ECO:0000259" key="26">
    <source>
        <dbReference type="PROSITE" id="PS50095"/>
    </source>
</evidence>
<comment type="similarity">
    <text evidence="2">Belongs to the polycystin family.</text>
</comment>
<dbReference type="PROSITE" id="PS50093">
    <property type="entry name" value="PKD"/>
    <property type="match status" value="2"/>
</dbReference>
<comment type="caution">
    <text evidence="23">Lacks conserved residue(s) required for the propagation of feature annotation.</text>
</comment>
<evidence type="ECO:0000256" key="9">
    <source>
        <dbReference type="ARBA" id="ARBA00022837"/>
    </source>
</evidence>
<evidence type="ECO:0000256" key="4">
    <source>
        <dbReference type="ARBA" id="ARBA00022475"/>
    </source>
</evidence>